<evidence type="ECO:0000313" key="1">
    <source>
        <dbReference type="EMBL" id="JAD15872.1"/>
    </source>
</evidence>
<reference evidence="1" key="2">
    <citation type="journal article" date="2015" name="Data Brief">
        <title>Shoot transcriptome of the giant reed, Arundo donax.</title>
        <authorList>
            <person name="Barrero R.A."/>
            <person name="Guerrero F.D."/>
            <person name="Moolhuijzen P."/>
            <person name="Goolsby J.A."/>
            <person name="Tidwell J."/>
            <person name="Bellgard S.E."/>
            <person name="Bellgard M.I."/>
        </authorList>
    </citation>
    <scope>NUCLEOTIDE SEQUENCE</scope>
    <source>
        <tissue evidence="1">Shoot tissue taken approximately 20 cm above the soil surface</tissue>
    </source>
</reference>
<protein>
    <submittedName>
        <fullName evidence="1">Uncharacterized protein</fullName>
    </submittedName>
</protein>
<proteinExistence type="predicted"/>
<sequence length="59" mass="5965">MKGLQGLGPVTISESRLLMQQEGRHGGAFTSCNGRRFSSSSLLAGGWAGLGGAASTQLA</sequence>
<reference evidence="1" key="1">
    <citation type="submission" date="2014-09" db="EMBL/GenBank/DDBJ databases">
        <authorList>
            <person name="Magalhaes I.L.F."/>
            <person name="Oliveira U."/>
            <person name="Santos F.R."/>
            <person name="Vidigal T.H.D.A."/>
            <person name="Brescovit A.D."/>
            <person name="Santos A.J."/>
        </authorList>
    </citation>
    <scope>NUCLEOTIDE SEQUENCE</scope>
    <source>
        <tissue evidence="1">Shoot tissue taken approximately 20 cm above the soil surface</tissue>
    </source>
</reference>
<dbReference type="EMBL" id="GBRH01282023">
    <property type="protein sequence ID" value="JAD15872.1"/>
    <property type="molecule type" value="Transcribed_RNA"/>
</dbReference>
<name>A0A0A9UAU8_ARUDO</name>
<dbReference type="AlphaFoldDB" id="A0A0A9UAU8"/>
<accession>A0A0A9UAU8</accession>
<organism evidence="1">
    <name type="scientific">Arundo donax</name>
    <name type="common">Giant reed</name>
    <name type="synonym">Donax arundinaceus</name>
    <dbReference type="NCBI Taxonomy" id="35708"/>
    <lineage>
        <taxon>Eukaryota</taxon>
        <taxon>Viridiplantae</taxon>
        <taxon>Streptophyta</taxon>
        <taxon>Embryophyta</taxon>
        <taxon>Tracheophyta</taxon>
        <taxon>Spermatophyta</taxon>
        <taxon>Magnoliopsida</taxon>
        <taxon>Liliopsida</taxon>
        <taxon>Poales</taxon>
        <taxon>Poaceae</taxon>
        <taxon>PACMAD clade</taxon>
        <taxon>Arundinoideae</taxon>
        <taxon>Arundineae</taxon>
        <taxon>Arundo</taxon>
    </lineage>
</organism>